<dbReference type="Pfam" id="PF03171">
    <property type="entry name" value="2OG-FeII_Oxy"/>
    <property type="match status" value="1"/>
</dbReference>
<dbReference type="GO" id="GO:0009805">
    <property type="term" value="P:coumarin biosynthetic process"/>
    <property type="evidence" value="ECO:0007669"/>
    <property type="project" value="UniProtKB-ARBA"/>
</dbReference>
<dbReference type="GO" id="GO:0016706">
    <property type="term" value="F:2-oxoglutarate-dependent dioxygenase activity"/>
    <property type="evidence" value="ECO:0007669"/>
    <property type="project" value="UniProtKB-ARBA"/>
</dbReference>
<evidence type="ECO:0000313" key="7">
    <source>
        <dbReference type="Proteomes" id="UP001152561"/>
    </source>
</evidence>
<dbReference type="GO" id="GO:0046872">
    <property type="term" value="F:metal ion binding"/>
    <property type="evidence" value="ECO:0007669"/>
    <property type="project" value="UniProtKB-KW"/>
</dbReference>
<evidence type="ECO:0000259" key="5">
    <source>
        <dbReference type="PROSITE" id="PS51471"/>
    </source>
</evidence>
<dbReference type="GO" id="GO:0031418">
    <property type="term" value="F:L-ascorbic acid binding"/>
    <property type="evidence" value="ECO:0007669"/>
    <property type="project" value="UniProtKB-KW"/>
</dbReference>
<dbReference type="InterPro" id="IPR044861">
    <property type="entry name" value="IPNS-like_FE2OG_OXY"/>
</dbReference>
<accession>A0A9Q1N038</accession>
<protein>
    <recommendedName>
        <fullName evidence="5">Fe2OG dioxygenase domain-containing protein</fullName>
    </recommendedName>
</protein>
<sequence length="553" mass="61997">MAKNLPIIDMQDSIISDEIVKSLERWGCFRLVNHGVPPQLLSEIMAVGRSLLELPVEMKGLNIHKDKSFGYIPVNVTSPMFESLGVYDATLSQDVDRFSSQLNLSPREREVMVKYSEAVYDLTKKLGIKLMEGLGLGSVDLFNDWPCLMKFNKYHNNPERVGLTGATTHSDKGFFTILLDDELVNGLEMLHDQTGEFIPANPIPGSFLVNAGDIAKAWSNGRICNVRHKVQCNEPRVRYSITFFVLGPRNGKVETPSKLVDSQHPPLYVPFHFEEYCALPSTKNPNTNPQDFQGSVEYIVKIMAEGRDRLTRQEDPIEVYTRRRTRSSIGRGSIEILEDQTPDSVPTVPVQTTRGGGTGRIGFGSPRNRRGRGRGRNSYGAPARVIGRQNISPTGQGRNRGRHSVLPAWYPRTPLRDITSIVRAIERTRARLRESEGSEQLESVVPQDHTVLDPSAESTSGAQLEHDMITPGIRTRSGKFYPKSVGKVPKILLDITNQGSSGDSDCLTPQRKLLNSIETVEKDVKEELHKLKRTPSARKQEREKRVKTLMSMR</sequence>
<evidence type="ECO:0000256" key="2">
    <source>
        <dbReference type="ARBA" id="ARBA00022896"/>
    </source>
</evidence>
<organism evidence="6 7">
    <name type="scientific">Anisodus acutangulus</name>
    <dbReference type="NCBI Taxonomy" id="402998"/>
    <lineage>
        <taxon>Eukaryota</taxon>
        <taxon>Viridiplantae</taxon>
        <taxon>Streptophyta</taxon>
        <taxon>Embryophyta</taxon>
        <taxon>Tracheophyta</taxon>
        <taxon>Spermatophyta</taxon>
        <taxon>Magnoliopsida</taxon>
        <taxon>eudicotyledons</taxon>
        <taxon>Gunneridae</taxon>
        <taxon>Pentapetalae</taxon>
        <taxon>asterids</taxon>
        <taxon>lamiids</taxon>
        <taxon>Solanales</taxon>
        <taxon>Solanaceae</taxon>
        <taxon>Solanoideae</taxon>
        <taxon>Hyoscyameae</taxon>
        <taxon>Anisodus</taxon>
    </lineage>
</organism>
<evidence type="ECO:0000256" key="1">
    <source>
        <dbReference type="ARBA" id="ARBA00022723"/>
    </source>
</evidence>
<comment type="caution">
    <text evidence="6">The sequence shown here is derived from an EMBL/GenBank/DDBJ whole genome shotgun (WGS) entry which is preliminary data.</text>
</comment>
<dbReference type="Gene3D" id="2.60.120.330">
    <property type="entry name" value="B-lactam Antibiotic, Isopenicillin N Synthase, Chain"/>
    <property type="match status" value="1"/>
</dbReference>
<dbReference type="PANTHER" id="PTHR35119">
    <property type="entry name" value="PROTEIN POLYCHOME"/>
    <property type="match status" value="1"/>
</dbReference>
<dbReference type="GO" id="GO:0051783">
    <property type="term" value="P:regulation of nuclear division"/>
    <property type="evidence" value="ECO:0007669"/>
    <property type="project" value="InterPro"/>
</dbReference>
<dbReference type="AlphaFoldDB" id="A0A9Q1N038"/>
<evidence type="ECO:0000256" key="3">
    <source>
        <dbReference type="ARBA" id="ARBA00023004"/>
    </source>
</evidence>
<dbReference type="InterPro" id="IPR027443">
    <property type="entry name" value="IPNS-like_sf"/>
</dbReference>
<dbReference type="PROSITE" id="PS51471">
    <property type="entry name" value="FE2OG_OXY"/>
    <property type="match status" value="1"/>
</dbReference>
<dbReference type="OrthoDB" id="288590at2759"/>
<evidence type="ECO:0000256" key="4">
    <source>
        <dbReference type="SAM" id="MobiDB-lite"/>
    </source>
</evidence>
<keyword evidence="2" id="KW-0847">Vitamin C</keyword>
<dbReference type="InterPro" id="IPR005123">
    <property type="entry name" value="Oxoglu/Fe-dep_dioxygenase_dom"/>
</dbReference>
<proteinExistence type="predicted"/>
<dbReference type="InterPro" id="IPR034590">
    <property type="entry name" value="POLYCHOME/GIG1"/>
</dbReference>
<name>A0A9Q1N038_9SOLA</name>
<evidence type="ECO:0000313" key="6">
    <source>
        <dbReference type="EMBL" id="KAJ8570485.1"/>
    </source>
</evidence>
<feature type="domain" description="Fe2OG dioxygenase" evidence="5">
    <location>
        <begin position="144"/>
        <end position="247"/>
    </location>
</feature>
<keyword evidence="3" id="KW-0408">Iron</keyword>
<reference evidence="7" key="1">
    <citation type="journal article" date="2023" name="Proc. Natl. Acad. Sci. U.S.A.">
        <title>Genomic and structural basis for evolution of tropane alkaloid biosynthesis.</title>
        <authorList>
            <person name="Wanga Y.-J."/>
            <person name="Taina T."/>
            <person name="Yua J.-Y."/>
            <person name="Lia J."/>
            <person name="Xua B."/>
            <person name="Chenc J."/>
            <person name="D'Auriad J.C."/>
            <person name="Huanga J.-P."/>
            <person name="Huanga S.-X."/>
        </authorList>
    </citation>
    <scope>NUCLEOTIDE SEQUENCE [LARGE SCALE GENOMIC DNA]</scope>
    <source>
        <strain evidence="7">cv. KIB-2019</strain>
    </source>
</reference>
<keyword evidence="1" id="KW-0479">Metal-binding</keyword>
<dbReference type="InterPro" id="IPR026992">
    <property type="entry name" value="DIOX_N"/>
</dbReference>
<keyword evidence="7" id="KW-1185">Reference proteome</keyword>
<dbReference type="GO" id="GO:0002238">
    <property type="term" value="P:response to molecule of fungal origin"/>
    <property type="evidence" value="ECO:0007669"/>
    <property type="project" value="UniProtKB-ARBA"/>
</dbReference>
<dbReference type="EMBL" id="JAJAGQ010000002">
    <property type="protein sequence ID" value="KAJ8570485.1"/>
    <property type="molecule type" value="Genomic_DNA"/>
</dbReference>
<dbReference type="PANTHER" id="PTHR35119:SF1">
    <property type="entry name" value="PROTEIN POLYCHOME"/>
    <property type="match status" value="1"/>
</dbReference>
<dbReference type="Pfam" id="PF14226">
    <property type="entry name" value="DIOX_N"/>
    <property type="match status" value="1"/>
</dbReference>
<feature type="region of interest" description="Disordered" evidence="4">
    <location>
        <begin position="341"/>
        <end position="381"/>
    </location>
</feature>
<feature type="region of interest" description="Disordered" evidence="4">
    <location>
        <begin position="533"/>
        <end position="553"/>
    </location>
</feature>
<dbReference type="SUPFAM" id="SSF51197">
    <property type="entry name" value="Clavaminate synthase-like"/>
    <property type="match status" value="1"/>
</dbReference>
<gene>
    <name evidence="6" type="ORF">K7X08_037457</name>
</gene>
<dbReference type="Proteomes" id="UP001152561">
    <property type="component" value="Unassembled WGS sequence"/>
</dbReference>
<dbReference type="GO" id="GO:0005634">
    <property type="term" value="C:nucleus"/>
    <property type="evidence" value="ECO:0007669"/>
    <property type="project" value="InterPro"/>
</dbReference>